<evidence type="ECO:0000313" key="3">
    <source>
        <dbReference type="RefSeq" id="XP_019509539.1"/>
    </source>
</evidence>
<name>A0A8B7S9H2_HIPAR</name>
<feature type="transmembrane region" description="Helical" evidence="1">
    <location>
        <begin position="6"/>
        <end position="27"/>
    </location>
</feature>
<reference evidence="3" key="1">
    <citation type="submission" date="2025-08" db="UniProtKB">
        <authorList>
            <consortium name="RefSeq"/>
        </authorList>
    </citation>
    <scope>IDENTIFICATION</scope>
    <source>
        <tissue evidence="3">Muscle</tissue>
    </source>
</reference>
<keyword evidence="1" id="KW-0812">Transmembrane</keyword>
<protein>
    <submittedName>
        <fullName evidence="3">Hepatitis A virus cellular receptor 1-like</fullName>
    </submittedName>
</protein>
<organism evidence="2 3">
    <name type="scientific">Hipposideros armiger</name>
    <name type="common">Great Himalayan leaf-nosed bat</name>
    <dbReference type="NCBI Taxonomy" id="186990"/>
    <lineage>
        <taxon>Eukaryota</taxon>
        <taxon>Metazoa</taxon>
        <taxon>Chordata</taxon>
        <taxon>Craniata</taxon>
        <taxon>Vertebrata</taxon>
        <taxon>Euteleostomi</taxon>
        <taxon>Mammalia</taxon>
        <taxon>Eutheria</taxon>
        <taxon>Laurasiatheria</taxon>
        <taxon>Chiroptera</taxon>
        <taxon>Yinpterochiroptera</taxon>
        <taxon>Rhinolophoidea</taxon>
        <taxon>Hipposideridae</taxon>
        <taxon>Hipposideros</taxon>
    </lineage>
</organism>
<sequence length="83" mass="9298">MIPTEALCIGISIPIVLLLTVLTAIIIKKYLCTRGKALQMRKLSSSEPQTGTLQNANTVRYRAEESIYFENKLYNMHSDPVAL</sequence>
<dbReference type="AlphaFoldDB" id="A0A8B7S9H2"/>
<keyword evidence="1" id="KW-1133">Transmembrane helix</keyword>
<proteinExistence type="predicted"/>
<keyword evidence="1" id="KW-0472">Membrane</keyword>
<keyword evidence="2" id="KW-1185">Reference proteome</keyword>
<dbReference type="RefSeq" id="XP_019509539.1">
    <property type="nucleotide sequence ID" value="XM_019653994.1"/>
</dbReference>
<gene>
    <name evidence="3" type="primary">LOC109388909</name>
</gene>
<dbReference type="Proteomes" id="UP000694851">
    <property type="component" value="Unplaced"/>
</dbReference>
<evidence type="ECO:0000256" key="1">
    <source>
        <dbReference type="SAM" id="Phobius"/>
    </source>
</evidence>
<dbReference type="KEGG" id="hai:109388909"/>
<accession>A0A8B7S9H2</accession>
<dbReference type="GeneID" id="109388909"/>
<evidence type="ECO:0000313" key="2">
    <source>
        <dbReference type="Proteomes" id="UP000694851"/>
    </source>
</evidence>